<evidence type="ECO:0000256" key="3">
    <source>
        <dbReference type="ARBA" id="ARBA00022452"/>
    </source>
</evidence>
<dbReference type="Proteomes" id="UP001208054">
    <property type="component" value="Unassembled WGS sequence"/>
</dbReference>
<evidence type="ECO:0000256" key="7">
    <source>
        <dbReference type="ARBA" id="ARBA00023237"/>
    </source>
</evidence>
<evidence type="ECO:0000256" key="1">
    <source>
        <dbReference type="ARBA" id="ARBA00004571"/>
    </source>
</evidence>
<evidence type="ECO:0000313" key="15">
    <source>
        <dbReference type="Proteomes" id="UP001208054"/>
    </source>
</evidence>
<evidence type="ECO:0000256" key="4">
    <source>
        <dbReference type="ARBA" id="ARBA00022692"/>
    </source>
</evidence>
<dbReference type="EMBL" id="JAHWBK010000001">
    <property type="protein sequence ID" value="MCV0322863.1"/>
    <property type="molecule type" value="Genomic_DNA"/>
</dbReference>
<evidence type="ECO:0000259" key="12">
    <source>
        <dbReference type="Pfam" id="PF00593"/>
    </source>
</evidence>
<dbReference type="SUPFAM" id="SSF56935">
    <property type="entry name" value="Porins"/>
    <property type="match status" value="1"/>
</dbReference>
<evidence type="ECO:0000256" key="8">
    <source>
        <dbReference type="PROSITE-ProRule" id="PRU01360"/>
    </source>
</evidence>
<evidence type="ECO:0000256" key="9">
    <source>
        <dbReference type="RuleBase" id="RU003357"/>
    </source>
</evidence>
<evidence type="ECO:0000256" key="5">
    <source>
        <dbReference type="ARBA" id="ARBA00023077"/>
    </source>
</evidence>
<dbReference type="InterPro" id="IPR036942">
    <property type="entry name" value="Beta-barrel_TonB_sf"/>
</dbReference>
<feature type="domain" description="TonB-dependent receptor-like beta-barrel" evidence="12">
    <location>
        <begin position="428"/>
        <end position="966"/>
    </location>
</feature>
<evidence type="ECO:0000256" key="2">
    <source>
        <dbReference type="ARBA" id="ARBA00022448"/>
    </source>
</evidence>
<dbReference type="Gene3D" id="2.170.130.10">
    <property type="entry name" value="TonB-dependent receptor, plug domain"/>
    <property type="match status" value="1"/>
</dbReference>
<keyword evidence="6 8" id="KW-0472">Membrane</keyword>
<keyword evidence="7 8" id="KW-0998">Cell outer membrane</keyword>
<feature type="signal peptide" evidence="11">
    <location>
        <begin position="1"/>
        <end position="33"/>
    </location>
</feature>
<protein>
    <submittedName>
        <fullName evidence="14">TonB-dependent receptor</fullName>
    </submittedName>
</protein>
<dbReference type="PANTHER" id="PTHR47234">
    <property type="match status" value="1"/>
</dbReference>
<evidence type="ECO:0000313" key="14">
    <source>
        <dbReference type="EMBL" id="MCV0322863.1"/>
    </source>
</evidence>
<dbReference type="InterPro" id="IPR037066">
    <property type="entry name" value="Plug_dom_sf"/>
</dbReference>
<gene>
    <name evidence="14" type="ORF">KYJ44_00915</name>
</gene>
<evidence type="ECO:0000259" key="13">
    <source>
        <dbReference type="Pfam" id="PF07715"/>
    </source>
</evidence>
<dbReference type="Gene3D" id="2.40.170.20">
    <property type="entry name" value="TonB-dependent receptor, beta-barrel domain"/>
    <property type="match status" value="1"/>
</dbReference>
<evidence type="ECO:0000256" key="10">
    <source>
        <dbReference type="SAM" id="MobiDB-lite"/>
    </source>
</evidence>
<dbReference type="InterPro" id="IPR012910">
    <property type="entry name" value="Plug_dom"/>
</dbReference>
<dbReference type="PANTHER" id="PTHR47234:SF2">
    <property type="entry name" value="TONB-DEPENDENT RECEPTOR"/>
    <property type="match status" value="1"/>
</dbReference>
<keyword evidence="11" id="KW-0732">Signal</keyword>
<feature type="compositionally biased region" description="Polar residues" evidence="10">
    <location>
        <begin position="248"/>
        <end position="265"/>
    </location>
</feature>
<keyword evidence="3 8" id="KW-1134">Transmembrane beta strand</keyword>
<dbReference type="RefSeq" id="WP_197611546.1">
    <property type="nucleotide sequence ID" value="NZ_JAHWBK010000001.1"/>
</dbReference>
<reference evidence="14 15" key="1">
    <citation type="submission" date="2021-07" db="EMBL/GenBank/DDBJ databases">
        <title>Clinical implication of Pseudomonas aeruginosa: further insight on the antimicrobial resistance.</title>
        <authorList>
            <person name="Macori G."/>
            <person name="Fanning S."/>
            <person name="Alqahtani A."/>
        </authorList>
    </citation>
    <scope>NUCLEOTIDE SEQUENCE [LARGE SCALE GENOMIC DNA]</scope>
    <source>
        <strain evidence="14 15">CFS3442</strain>
    </source>
</reference>
<dbReference type="Pfam" id="PF00593">
    <property type="entry name" value="TonB_dep_Rec_b-barrel"/>
    <property type="match status" value="1"/>
</dbReference>
<accession>A0ABT2XA99</accession>
<dbReference type="InterPro" id="IPR000531">
    <property type="entry name" value="Beta-barrel_TonB"/>
</dbReference>
<feature type="domain" description="TonB-dependent receptor plug" evidence="13">
    <location>
        <begin position="62"/>
        <end position="174"/>
    </location>
</feature>
<keyword evidence="15" id="KW-1185">Reference proteome</keyword>
<feature type="region of interest" description="Disordered" evidence="10">
    <location>
        <begin position="234"/>
        <end position="272"/>
    </location>
</feature>
<comment type="similarity">
    <text evidence="8 9">Belongs to the TonB-dependent receptor family.</text>
</comment>
<sequence length="1000" mass="109201">MHSMTHHRTPGRHPLTNALLAGLMMAAAGPALAQEASSGTNPVDLDRVSVTGSRIARTGFVTSSPVTAITAEEIRQTGALTISDLMNKMPQLAPSFTLGNSTRYIGTAGLGLMDLRGMGYDRTLVLVNGRRHVGASPGSTAVDVNTIPVEWIERVEVITGGASAIYGADAVAGVVNFIMKKNYEGFEARAQKGIAGEGGFNRGFVSATAGTNFADGRGNVAVAVEYSQQDRFGRGDRSIGQRYDVTVPNPNFDSSRPPSESNPQNILARPGGNYSTSYGGSFQAGGTFDFTKPETYKYRYHFNPDGSFSRNRFDGPVVSPSSCVNCDFADLNAVADLQPKFDRVSVNTVAHFDLNDKHRLFFEGKYTKTESTFFGQPAFDSTIRIRRDNAFISPELGALMDANGLPQLQIARFNVDAGRRGEEVKRETKRFVFGVEGMFGDNWNYEASGNYGETEINRVNVNNRINERWQAGLDAVRDANGNIVCRVDRDANATNANAGGRAYNRSLIGSGCIPFSIFGNGAVPQEAADWFNTRSHYFGKLQQTVFSASVNNNALFSLPAGDVGIAAGVEYRKEKSLERTDPLAASGATFLNAINGGGGSYNVKEVFAETNIPLLADIPGIRRLSLDVAGRYSDYSTIGSTKTWNVGLDWEVIPSLRVRGTLAKAIRAPNIGELYDEQSQNFATINDPCNTNRTNPNRPGTAGDPALRAANCAALGVPANWIDSYSANRPGLSGGNPDLKPERATTSSIGFVWQPEFFEGFGMSVDYWRITLKDAIGAVTAETLATRCVDSPGGINNSFCSKIKRAPVGGATGANGAEFPAYSIYDWTALQENLAKKRRTGIDLEMNYDFGMFGGHTNLRLVGSRLLESREWEFQDFPSEYKERSNYVTNPRWRGQFTAKYTLGNFRASWDMVYIHRNLRVFPESYNSNPGSQSPIWNPSFTYHNMQIGYKMADSGVEVYLGVDNVFDKDPPVNYFGADLGSAYYDNIGRFMYMGVNYKF</sequence>
<evidence type="ECO:0000256" key="11">
    <source>
        <dbReference type="SAM" id="SignalP"/>
    </source>
</evidence>
<keyword evidence="14" id="KW-0675">Receptor</keyword>
<dbReference type="Pfam" id="PF07715">
    <property type="entry name" value="Plug"/>
    <property type="match status" value="1"/>
</dbReference>
<feature type="chain" id="PRO_5046821368" evidence="11">
    <location>
        <begin position="34"/>
        <end position="1000"/>
    </location>
</feature>
<comment type="subcellular location">
    <subcellularLocation>
        <location evidence="1 8">Cell outer membrane</location>
        <topology evidence="1 8">Multi-pass membrane protein</topology>
    </subcellularLocation>
</comment>
<name>A0ABT2XA99_9GAMM</name>
<dbReference type="InterPro" id="IPR039426">
    <property type="entry name" value="TonB-dep_rcpt-like"/>
</dbReference>
<keyword evidence="5 9" id="KW-0798">TonB box</keyword>
<organism evidence="14 15">
    <name type="scientific">Stenotrophomonas riyadhensis</name>
    <dbReference type="NCBI Taxonomy" id="2859893"/>
    <lineage>
        <taxon>Bacteria</taxon>
        <taxon>Pseudomonadati</taxon>
        <taxon>Pseudomonadota</taxon>
        <taxon>Gammaproteobacteria</taxon>
        <taxon>Lysobacterales</taxon>
        <taxon>Lysobacteraceae</taxon>
        <taxon>Stenotrophomonas</taxon>
    </lineage>
</organism>
<keyword evidence="4 8" id="KW-0812">Transmembrane</keyword>
<keyword evidence="2 8" id="KW-0813">Transport</keyword>
<comment type="caution">
    <text evidence="14">The sequence shown here is derived from an EMBL/GenBank/DDBJ whole genome shotgun (WGS) entry which is preliminary data.</text>
</comment>
<dbReference type="PROSITE" id="PS52016">
    <property type="entry name" value="TONB_DEPENDENT_REC_3"/>
    <property type="match status" value="1"/>
</dbReference>
<proteinExistence type="inferred from homology"/>
<evidence type="ECO:0000256" key="6">
    <source>
        <dbReference type="ARBA" id="ARBA00023136"/>
    </source>
</evidence>